<dbReference type="CDD" id="cd07067">
    <property type="entry name" value="HP_PGM_like"/>
    <property type="match status" value="1"/>
</dbReference>
<dbReference type="EMBL" id="RKHK01000001">
    <property type="protein sequence ID" value="ROR72743.1"/>
    <property type="molecule type" value="Genomic_DNA"/>
</dbReference>
<evidence type="ECO:0000313" key="1">
    <source>
        <dbReference type="EMBL" id="ROR72743.1"/>
    </source>
</evidence>
<dbReference type="Proteomes" id="UP000280668">
    <property type="component" value="Unassembled WGS sequence"/>
</dbReference>
<dbReference type="PANTHER" id="PTHR48100">
    <property type="entry name" value="BROAD-SPECIFICITY PHOSPHATASE YOR283W-RELATED"/>
    <property type="match status" value="1"/>
</dbReference>
<dbReference type="OrthoDB" id="9793115at2"/>
<sequence>MRLILARHGQTSSNVDHLLDTAVPGADLTSLGRDQSEALAEALESESIDLIVTSTLVRTQQTAEPLAAALGLEPWVRDGAREISAGVYEMRGDGEAVRAYLELMVAWLEDLDTRLPDGESGNEFYARYDAVIEEVAASGAETAVVISHGAAIRCWVAGRATNIGPEFTTSHELNNTGVVVLDGDPERGWTVLTWEGEPVGGAEMEGAPGPAGETARV</sequence>
<dbReference type="AlphaFoldDB" id="A0A3N2BBW3"/>
<proteinExistence type="predicted"/>
<dbReference type="SMART" id="SM00855">
    <property type="entry name" value="PGAM"/>
    <property type="match status" value="1"/>
</dbReference>
<name>A0A3N2BBW3_9MICO</name>
<evidence type="ECO:0000313" key="2">
    <source>
        <dbReference type="Proteomes" id="UP000280668"/>
    </source>
</evidence>
<dbReference type="InterPro" id="IPR029033">
    <property type="entry name" value="His_PPase_superfam"/>
</dbReference>
<organism evidence="1 2">
    <name type="scientific">Bogoriella caseilytica</name>
    <dbReference type="NCBI Taxonomy" id="56055"/>
    <lineage>
        <taxon>Bacteria</taxon>
        <taxon>Bacillati</taxon>
        <taxon>Actinomycetota</taxon>
        <taxon>Actinomycetes</taxon>
        <taxon>Micrococcales</taxon>
        <taxon>Bogoriellaceae</taxon>
        <taxon>Bogoriella</taxon>
    </lineage>
</organism>
<dbReference type="InterPro" id="IPR001345">
    <property type="entry name" value="PG/BPGM_mutase_AS"/>
</dbReference>
<protein>
    <submittedName>
        <fullName evidence="1">Putative phosphoglycerate mutase</fullName>
    </submittedName>
</protein>
<accession>A0A3N2BBW3</accession>
<gene>
    <name evidence="1" type="ORF">EDD31_1102</name>
</gene>
<dbReference type="SUPFAM" id="SSF53254">
    <property type="entry name" value="Phosphoglycerate mutase-like"/>
    <property type="match status" value="1"/>
</dbReference>
<dbReference type="Gene3D" id="3.40.50.1240">
    <property type="entry name" value="Phosphoglycerate mutase-like"/>
    <property type="match status" value="1"/>
</dbReference>
<dbReference type="RefSeq" id="WP_123303266.1">
    <property type="nucleotide sequence ID" value="NZ_RKHK01000001.1"/>
</dbReference>
<dbReference type="InterPro" id="IPR013078">
    <property type="entry name" value="His_Pase_superF_clade-1"/>
</dbReference>
<dbReference type="GO" id="GO:0005737">
    <property type="term" value="C:cytoplasm"/>
    <property type="evidence" value="ECO:0007669"/>
    <property type="project" value="TreeGrafter"/>
</dbReference>
<dbReference type="PROSITE" id="PS00175">
    <property type="entry name" value="PG_MUTASE"/>
    <property type="match status" value="1"/>
</dbReference>
<reference evidence="1 2" key="1">
    <citation type="submission" date="2018-11" db="EMBL/GenBank/DDBJ databases">
        <title>Sequencing the genomes of 1000 actinobacteria strains.</title>
        <authorList>
            <person name="Klenk H.-P."/>
        </authorList>
    </citation>
    <scope>NUCLEOTIDE SEQUENCE [LARGE SCALE GENOMIC DNA]</scope>
    <source>
        <strain evidence="1 2">DSM 11294</strain>
    </source>
</reference>
<dbReference type="PANTHER" id="PTHR48100:SF58">
    <property type="entry name" value="PE-PGRS FAMILY PROTEIN PE_PGRS11"/>
    <property type="match status" value="1"/>
</dbReference>
<comment type="caution">
    <text evidence="1">The sequence shown here is derived from an EMBL/GenBank/DDBJ whole genome shotgun (WGS) entry which is preliminary data.</text>
</comment>
<dbReference type="Pfam" id="PF00300">
    <property type="entry name" value="His_Phos_1"/>
    <property type="match status" value="1"/>
</dbReference>
<dbReference type="InterPro" id="IPR050275">
    <property type="entry name" value="PGM_Phosphatase"/>
</dbReference>
<dbReference type="GO" id="GO:0016791">
    <property type="term" value="F:phosphatase activity"/>
    <property type="evidence" value="ECO:0007669"/>
    <property type="project" value="TreeGrafter"/>
</dbReference>
<keyword evidence="2" id="KW-1185">Reference proteome</keyword>